<accession>A0ABP7F0U1</accession>
<evidence type="ECO:0000259" key="1">
    <source>
        <dbReference type="Pfam" id="PF10128"/>
    </source>
</evidence>
<dbReference type="Pfam" id="PF10128">
    <property type="entry name" value="OpcA_G6PD_assem"/>
    <property type="match status" value="1"/>
</dbReference>
<dbReference type="Pfam" id="PF20171">
    <property type="entry name" value="OpcA_G6PD_C"/>
    <property type="match status" value="1"/>
</dbReference>
<proteinExistence type="predicted"/>
<sequence length="311" mass="33479">MTLYLPRTTTSEITEALAAERHSMGGGAMNMVLTLVIVTDEADHYDAVRAATEAGHEHPSRVLVLIRRDADAEPSIDAEIRSPGTSGPGEAVLLRLYGPLRDHPDSVVTPLLAPDAPVVAWWPGVGPTNPAGDPVGRLAQRRITDALRAADPVRDLLARISHYRPGDTDLTWTRLTPWRSLLASTMDQPCGWVSAAEVTAEPYYPSADLLVAWLSEQLEVPVERRESNGPGITSATLVTEGGDITINRLDGRVATLSRPDRPSQAVALARRRASEALSEELGRLDPDQIYESTAKHMGTLLKQANQAGVGG</sequence>
<dbReference type="InterPro" id="IPR046801">
    <property type="entry name" value="OpcA_G6PD_N"/>
</dbReference>
<evidence type="ECO:0000259" key="2">
    <source>
        <dbReference type="Pfam" id="PF20171"/>
    </source>
</evidence>
<organism evidence="3 4">
    <name type="scientific">Salinactinospora qingdaonensis</name>
    <dbReference type="NCBI Taxonomy" id="702744"/>
    <lineage>
        <taxon>Bacteria</taxon>
        <taxon>Bacillati</taxon>
        <taxon>Actinomycetota</taxon>
        <taxon>Actinomycetes</taxon>
        <taxon>Streptosporangiales</taxon>
        <taxon>Nocardiopsidaceae</taxon>
        <taxon>Salinactinospora</taxon>
    </lineage>
</organism>
<evidence type="ECO:0000313" key="4">
    <source>
        <dbReference type="Proteomes" id="UP001500908"/>
    </source>
</evidence>
<dbReference type="PANTHER" id="PTHR38658:SF1">
    <property type="entry name" value="OXPP CYCLE PROTEIN OPCA-RELATED"/>
    <property type="match status" value="1"/>
</dbReference>
<reference evidence="4" key="1">
    <citation type="journal article" date="2019" name="Int. J. Syst. Evol. Microbiol.">
        <title>The Global Catalogue of Microorganisms (GCM) 10K type strain sequencing project: providing services to taxonomists for standard genome sequencing and annotation.</title>
        <authorList>
            <consortium name="The Broad Institute Genomics Platform"/>
            <consortium name="The Broad Institute Genome Sequencing Center for Infectious Disease"/>
            <person name="Wu L."/>
            <person name="Ma J."/>
        </authorList>
    </citation>
    <scope>NUCLEOTIDE SEQUENCE [LARGE SCALE GENOMIC DNA]</scope>
    <source>
        <strain evidence="4">JCM 17137</strain>
    </source>
</reference>
<dbReference type="InterPro" id="IPR046802">
    <property type="entry name" value="OpcA_G6PD_C"/>
</dbReference>
<dbReference type="PANTHER" id="PTHR38658">
    <property type="entry name" value="OXPP CYCLE PROTEIN OPCA-RELATED"/>
    <property type="match status" value="1"/>
</dbReference>
<dbReference type="Proteomes" id="UP001500908">
    <property type="component" value="Unassembled WGS sequence"/>
</dbReference>
<keyword evidence="4" id="KW-1185">Reference proteome</keyword>
<feature type="domain" description="Glucose-6-phosphate dehydrogenase assembly protein OpcA C-terminal" evidence="2">
    <location>
        <begin position="165"/>
        <end position="292"/>
    </location>
</feature>
<gene>
    <name evidence="3" type="primary">opcA</name>
    <name evidence="3" type="ORF">GCM10022402_04930</name>
</gene>
<protein>
    <submittedName>
        <fullName evidence="3">Glucose-6-phosphate dehydrogenase assembly protein OpcA</fullName>
    </submittedName>
</protein>
<comment type="caution">
    <text evidence="3">The sequence shown here is derived from an EMBL/GenBank/DDBJ whole genome shotgun (WGS) entry which is preliminary data.</text>
</comment>
<dbReference type="EMBL" id="BAABDD010000002">
    <property type="protein sequence ID" value="GAA3727288.1"/>
    <property type="molecule type" value="Genomic_DNA"/>
</dbReference>
<dbReference type="RefSeq" id="WP_344966821.1">
    <property type="nucleotide sequence ID" value="NZ_BAABDD010000002.1"/>
</dbReference>
<feature type="domain" description="Glucose-6-phosphate dehydrogenase assembly protein OpcA N-terminal" evidence="1">
    <location>
        <begin position="51"/>
        <end position="159"/>
    </location>
</feature>
<name>A0ABP7F0U1_9ACTN</name>
<evidence type="ECO:0000313" key="3">
    <source>
        <dbReference type="EMBL" id="GAA3727288.1"/>
    </source>
</evidence>
<dbReference type="InterPro" id="IPR004555">
    <property type="entry name" value="G6PDH_assembly_OpcA"/>
</dbReference>